<evidence type="ECO:0000313" key="3">
    <source>
        <dbReference type="Proteomes" id="UP001501343"/>
    </source>
</evidence>
<reference evidence="2 3" key="1">
    <citation type="journal article" date="2019" name="Int. J. Syst. Evol. Microbiol.">
        <title>The Global Catalogue of Microorganisms (GCM) 10K type strain sequencing project: providing services to taxonomists for standard genome sequencing and annotation.</title>
        <authorList>
            <consortium name="The Broad Institute Genomics Platform"/>
            <consortium name="The Broad Institute Genome Sequencing Center for Infectious Disease"/>
            <person name="Wu L."/>
            <person name="Ma J."/>
        </authorList>
    </citation>
    <scope>NUCLEOTIDE SEQUENCE [LARGE SCALE GENOMIC DNA]</scope>
    <source>
        <strain evidence="2 3">JCM 14900</strain>
    </source>
</reference>
<feature type="transmembrane region" description="Helical" evidence="1">
    <location>
        <begin position="153"/>
        <end position="173"/>
    </location>
</feature>
<keyword evidence="3" id="KW-1185">Reference proteome</keyword>
<feature type="transmembrane region" description="Helical" evidence="1">
    <location>
        <begin position="130"/>
        <end position="146"/>
    </location>
</feature>
<comment type="caution">
    <text evidence="2">The sequence shown here is derived from an EMBL/GenBank/DDBJ whole genome shotgun (WGS) entry which is preliminary data.</text>
</comment>
<name>A0ABN2PJM1_9MICO</name>
<dbReference type="EMBL" id="BAAAOF010000002">
    <property type="protein sequence ID" value="GAA1921132.1"/>
    <property type="molecule type" value="Genomic_DNA"/>
</dbReference>
<feature type="transmembrane region" description="Helical" evidence="1">
    <location>
        <begin position="51"/>
        <end position="76"/>
    </location>
</feature>
<accession>A0ABN2PJM1</accession>
<evidence type="ECO:0000313" key="2">
    <source>
        <dbReference type="EMBL" id="GAA1921132.1"/>
    </source>
</evidence>
<keyword evidence="1" id="KW-1133">Transmembrane helix</keyword>
<proteinExistence type="predicted"/>
<dbReference type="Proteomes" id="UP001501343">
    <property type="component" value="Unassembled WGS sequence"/>
</dbReference>
<protein>
    <recommendedName>
        <fullName evidence="4">Pr6Pr family membrane protein</fullName>
    </recommendedName>
</protein>
<feature type="transmembrane region" description="Helical" evidence="1">
    <location>
        <begin position="206"/>
        <end position="227"/>
    </location>
</feature>
<feature type="transmembrane region" description="Helical" evidence="1">
    <location>
        <begin position="12"/>
        <end position="31"/>
    </location>
</feature>
<evidence type="ECO:0008006" key="4">
    <source>
        <dbReference type="Google" id="ProtNLM"/>
    </source>
</evidence>
<keyword evidence="1" id="KW-0812">Transmembrane</keyword>
<keyword evidence="1" id="KW-0472">Membrane</keyword>
<feature type="transmembrane region" description="Helical" evidence="1">
    <location>
        <begin position="88"/>
        <end position="110"/>
    </location>
</feature>
<dbReference type="NCBIfam" id="NF038065">
    <property type="entry name" value="Pr6Pr"/>
    <property type="match status" value="1"/>
</dbReference>
<organism evidence="2 3">
    <name type="scientific">Microbacterium aoyamense</name>
    <dbReference type="NCBI Taxonomy" id="344166"/>
    <lineage>
        <taxon>Bacteria</taxon>
        <taxon>Bacillati</taxon>
        <taxon>Actinomycetota</taxon>
        <taxon>Actinomycetes</taxon>
        <taxon>Micrococcales</taxon>
        <taxon>Microbacteriaceae</taxon>
        <taxon>Microbacterium</taxon>
    </lineage>
</organism>
<dbReference type="InterPro" id="IPR049713">
    <property type="entry name" value="Pr6Pr-like"/>
</dbReference>
<evidence type="ECO:0000256" key="1">
    <source>
        <dbReference type="SAM" id="Phobius"/>
    </source>
</evidence>
<dbReference type="RefSeq" id="WP_248146372.1">
    <property type="nucleotide sequence ID" value="NZ_BAAAOF010000002.1"/>
</dbReference>
<sequence length="251" mass="27298">MLRTPAWALTWSILRIAMAGVVVAAIVAQLIESMSRAAANGQDIATVGWNFFSYFTILSNALAAVVLVLVAIWGLTTGRRDEYSSEPRGLAVALASVTTYMIITGIVYNTLLRSVPLYEGTEPIPWSNEVLHLIGPVFLLLDLLLAPKRRGLAWKTVGIIAIFPIVWVVYTLIRANLVTNPATGDPWWYPYPFLNPNNFDNGYGTVALYIVGIAVAIIAIGLLVVWIGRAREDGRADAEVGDPRFTPGADA</sequence>
<gene>
    <name evidence="2" type="ORF">GCM10009775_12010</name>
</gene>